<feature type="domain" description="Response regulatory" evidence="4">
    <location>
        <begin position="6"/>
        <end position="123"/>
    </location>
</feature>
<feature type="modified residue" description="4-aspartylphosphate" evidence="2">
    <location>
        <position position="56"/>
    </location>
</feature>
<dbReference type="PROSITE" id="PS50110">
    <property type="entry name" value="RESPONSE_REGULATORY"/>
    <property type="match status" value="1"/>
</dbReference>
<dbReference type="Gene3D" id="3.40.50.2300">
    <property type="match status" value="1"/>
</dbReference>
<dbReference type="SMART" id="SM00331">
    <property type="entry name" value="PP2C_SIG"/>
    <property type="match status" value="1"/>
</dbReference>
<dbReference type="CDD" id="cd17574">
    <property type="entry name" value="REC_OmpR"/>
    <property type="match status" value="1"/>
</dbReference>
<dbReference type="InterPro" id="IPR001932">
    <property type="entry name" value="PPM-type_phosphatase-like_dom"/>
</dbReference>
<evidence type="ECO:0000256" key="1">
    <source>
        <dbReference type="ARBA" id="ARBA00022801"/>
    </source>
</evidence>
<evidence type="ECO:0000256" key="3">
    <source>
        <dbReference type="SAM" id="Coils"/>
    </source>
</evidence>
<dbReference type="Proteomes" id="UP000320516">
    <property type="component" value="Unassembled WGS sequence"/>
</dbReference>
<gene>
    <name evidence="5" type="ORF">FBZ87_11772</name>
</gene>
<keyword evidence="1" id="KW-0378">Hydrolase</keyword>
<dbReference type="EMBL" id="VITV01000017">
    <property type="protein sequence ID" value="TWB65977.1"/>
    <property type="molecule type" value="Genomic_DNA"/>
</dbReference>
<dbReference type="PANTHER" id="PTHR43156">
    <property type="entry name" value="STAGE II SPORULATION PROTEIN E-RELATED"/>
    <property type="match status" value="1"/>
</dbReference>
<keyword evidence="2" id="KW-0597">Phosphoprotein</keyword>
<name>A0A560J4L8_9PROT</name>
<dbReference type="AlphaFoldDB" id="A0A560J4L8"/>
<accession>A0A560J4L8</accession>
<dbReference type="InterPro" id="IPR036457">
    <property type="entry name" value="PPM-type-like_dom_sf"/>
</dbReference>
<protein>
    <submittedName>
        <fullName evidence="5">Sigma-B regulation protein RsbU (Phosphoserine phosphatase)</fullName>
    </submittedName>
</protein>
<dbReference type="InterPro" id="IPR052016">
    <property type="entry name" value="Bact_Sigma-Reg"/>
</dbReference>
<keyword evidence="3" id="KW-0175">Coiled coil</keyword>
<dbReference type="Pfam" id="PF00072">
    <property type="entry name" value="Response_reg"/>
    <property type="match status" value="1"/>
</dbReference>
<organism evidence="5 6">
    <name type="scientific">Nitrospirillum amazonense</name>
    <dbReference type="NCBI Taxonomy" id="28077"/>
    <lineage>
        <taxon>Bacteria</taxon>
        <taxon>Pseudomonadati</taxon>
        <taxon>Pseudomonadota</taxon>
        <taxon>Alphaproteobacteria</taxon>
        <taxon>Rhodospirillales</taxon>
        <taxon>Azospirillaceae</taxon>
        <taxon>Nitrospirillum</taxon>
    </lineage>
</organism>
<dbReference type="GO" id="GO:0016791">
    <property type="term" value="F:phosphatase activity"/>
    <property type="evidence" value="ECO:0007669"/>
    <property type="project" value="TreeGrafter"/>
</dbReference>
<reference evidence="5 6" key="1">
    <citation type="submission" date="2019-06" db="EMBL/GenBank/DDBJ databases">
        <title>Genomic Encyclopedia of Type Strains, Phase IV (KMG-V): Genome sequencing to study the core and pangenomes of soil and plant-associated prokaryotes.</title>
        <authorList>
            <person name="Whitman W."/>
        </authorList>
    </citation>
    <scope>NUCLEOTIDE SEQUENCE [LARGE SCALE GENOMIC DNA]</scope>
    <source>
        <strain evidence="5 6">BR 12005</strain>
    </source>
</reference>
<dbReference type="Gene3D" id="3.60.40.10">
    <property type="entry name" value="PPM-type phosphatase domain"/>
    <property type="match status" value="1"/>
</dbReference>
<evidence type="ECO:0000256" key="2">
    <source>
        <dbReference type="PROSITE-ProRule" id="PRU00169"/>
    </source>
</evidence>
<evidence type="ECO:0000259" key="4">
    <source>
        <dbReference type="PROSITE" id="PS50110"/>
    </source>
</evidence>
<sequence length="403" mass="44368">MPETPRVLIVDDDPVMRDLVSVITMAQGFEVLQASDGAEGLSIIRNAPRIDLVISDWEMPFMDGVEFCRQIRALHMPKYIHVLLLTARQRQADFLAAMEAGADDFLSKPFNPAMLSARLGVTKRLLALQSRLMQNNELLTRTNERLTETYTKLQEDMDAAARAQRRLLPEPLKTMGRAHFASCLVPSADISGDMYNFFELPDGSIGFYMVDVAGHGARAALMSVTLNRLLNADAFVNGDGRQHHGRPHAPHSVVSELNRRFVPDSEIVDHFTMICGVLDQDTGQLRFCQAGHPHPVVVPRNGAPHAVGSGGFPVGLLDGMDYDDTIVSLAPGTRVVLHSDGVTECASPDGEFYGEARLHKLLDEVRELPIDQVSDAVREALYAWRGGTGFDDDVSVLAFEIHS</sequence>
<evidence type="ECO:0000313" key="6">
    <source>
        <dbReference type="Proteomes" id="UP000320516"/>
    </source>
</evidence>
<dbReference type="SUPFAM" id="SSF81606">
    <property type="entry name" value="PP2C-like"/>
    <property type="match status" value="1"/>
</dbReference>
<dbReference type="SUPFAM" id="SSF52172">
    <property type="entry name" value="CheY-like"/>
    <property type="match status" value="1"/>
</dbReference>
<proteinExistence type="predicted"/>
<dbReference type="SMART" id="SM00448">
    <property type="entry name" value="REC"/>
    <property type="match status" value="1"/>
</dbReference>
<dbReference type="InterPro" id="IPR011006">
    <property type="entry name" value="CheY-like_superfamily"/>
</dbReference>
<dbReference type="InterPro" id="IPR001789">
    <property type="entry name" value="Sig_transdc_resp-reg_receiver"/>
</dbReference>
<dbReference type="GO" id="GO:0000160">
    <property type="term" value="P:phosphorelay signal transduction system"/>
    <property type="evidence" value="ECO:0007669"/>
    <property type="project" value="InterPro"/>
</dbReference>
<dbReference type="Pfam" id="PF07228">
    <property type="entry name" value="SpoIIE"/>
    <property type="match status" value="1"/>
</dbReference>
<dbReference type="PANTHER" id="PTHR43156:SF2">
    <property type="entry name" value="STAGE II SPORULATION PROTEIN E"/>
    <property type="match status" value="1"/>
</dbReference>
<feature type="coiled-coil region" evidence="3">
    <location>
        <begin position="136"/>
        <end position="163"/>
    </location>
</feature>
<evidence type="ECO:0000313" key="5">
    <source>
        <dbReference type="EMBL" id="TWB65977.1"/>
    </source>
</evidence>
<comment type="caution">
    <text evidence="5">The sequence shown here is derived from an EMBL/GenBank/DDBJ whole genome shotgun (WGS) entry which is preliminary data.</text>
</comment>